<protein>
    <submittedName>
        <fullName evidence="3">Uncharacterized protein</fullName>
    </submittedName>
</protein>
<keyword evidence="4" id="KW-1185">Reference proteome</keyword>
<feature type="coiled-coil region" evidence="1">
    <location>
        <begin position="615"/>
        <end position="749"/>
    </location>
</feature>
<feature type="region of interest" description="Disordered" evidence="2">
    <location>
        <begin position="404"/>
        <end position="429"/>
    </location>
</feature>
<feature type="region of interest" description="Disordered" evidence="2">
    <location>
        <begin position="1"/>
        <end position="27"/>
    </location>
</feature>
<comment type="caution">
    <text evidence="3">The sequence shown here is derived from an EMBL/GenBank/DDBJ whole genome shotgun (WGS) entry which is preliminary data.</text>
</comment>
<keyword evidence="1" id="KW-0175">Coiled coil</keyword>
<feature type="compositionally biased region" description="Polar residues" evidence="2">
    <location>
        <begin position="583"/>
        <end position="599"/>
    </location>
</feature>
<feature type="region of interest" description="Disordered" evidence="2">
    <location>
        <begin position="86"/>
        <end position="107"/>
    </location>
</feature>
<feature type="region of interest" description="Disordered" evidence="2">
    <location>
        <begin position="539"/>
        <end position="599"/>
    </location>
</feature>
<evidence type="ECO:0000313" key="4">
    <source>
        <dbReference type="Proteomes" id="UP001217417"/>
    </source>
</evidence>
<feature type="region of interest" description="Disordered" evidence="2">
    <location>
        <begin position="461"/>
        <end position="488"/>
    </location>
</feature>
<name>A0AAD7QVY9_9ASCO</name>
<sequence length="915" mass="101677">MAYHHHSRSHSASRRTSSGMAWAAHSHHPSIPENEVLTSSVDSCHPSVVSGPIIASQQSPQPESTEYDRSIEMLVQNWMASTNSSALTQPRSNFSGTSQSTEADDATPDASLVSAAAMSEETSTSSSHSIRPEVVPAVPNFRSIVLWGDRKVVINIPHELMNEPVLLSTTELRDYERKVHEWAVRHYKLISCQFHSSCDARDFYDALSCGNATVRIPDEKAWKEHVDYLREKKLLALGVSSPVPSDAFSSPGAMAPHHPMSPEMNGFLSAYNALNIYAPQSVVANTNMYYQPSSSPVPRTGPRPPSTPLSARAPAFVPPPFNDDMATSGLNIDYAQRYLDAPIDLAGVMPTPSPDEQDMQYASVHRRAVSEHSGTESGAFVKPPRESKRIPIVDPVRKFAMDDAKRNESTATGSDKFAANDANRKRERRMERYTPILQSGTAANKLPSGQLDDIVQRLSEYSPTVDKNGQSRRASVQDDDSDSVWSDSVVRSQHQRLAAEAAKRNASLDDATLQALLSDALTKKLDPLEKLVGMLTDQLKNSRNPQAEAHVSDADDEADDYEELKTTLPRQRSKAQENDGSTEEATATDVGSSSNMSSTEISARDQVYIELRAQLATLISRNEALLCELEDARRARERADATVSELTNKIVETERAYSSVRAKVDTYAEEIAKLKQEAELMESRHASELDQTAASIRRDMEREYSFTEKEHEMQKEQTNFLKDQVHLLNDKLKIAASDAERAVDEVKKVVNHVVREKEDVLNSRATELSWLRGLLDTRIEELEDQVRILKSPGETIDRPTLESLYTNSNSAFLSKLKFGTAMSLVSDEFAQLLSSVSDSFVARGVSHKDHRRRLGRQFQLENIMPLNEHNNNVPSNSSRNGYSGGLKDLKLNRAATIHASGADREELRRRSVREI</sequence>
<feature type="compositionally biased region" description="Polar residues" evidence="2">
    <location>
        <begin position="86"/>
        <end position="101"/>
    </location>
</feature>
<evidence type="ECO:0000256" key="2">
    <source>
        <dbReference type="SAM" id="MobiDB-lite"/>
    </source>
</evidence>
<dbReference type="AlphaFoldDB" id="A0AAD7QVY9"/>
<feature type="compositionally biased region" description="Polar residues" evidence="2">
    <location>
        <begin position="55"/>
        <end position="64"/>
    </location>
</feature>
<dbReference type="RefSeq" id="XP_056045321.1">
    <property type="nucleotide sequence ID" value="XM_056191465.1"/>
</dbReference>
<gene>
    <name evidence="3" type="ORF">POJ06DRAFT_72583</name>
</gene>
<evidence type="ECO:0000313" key="3">
    <source>
        <dbReference type="EMBL" id="KAJ8101871.1"/>
    </source>
</evidence>
<feature type="region of interest" description="Disordered" evidence="2">
    <location>
        <begin position="48"/>
        <end position="67"/>
    </location>
</feature>
<evidence type="ECO:0000256" key="1">
    <source>
        <dbReference type="SAM" id="Coils"/>
    </source>
</evidence>
<dbReference type="GeneID" id="80886631"/>
<accession>A0AAD7QVY9</accession>
<dbReference type="Proteomes" id="UP001217417">
    <property type="component" value="Unassembled WGS sequence"/>
</dbReference>
<dbReference type="EMBL" id="JARPMG010000003">
    <property type="protein sequence ID" value="KAJ8101871.1"/>
    <property type="molecule type" value="Genomic_DNA"/>
</dbReference>
<organism evidence="3 4">
    <name type="scientific">Lipomyces tetrasporus</name>
    <dbReference type="NCBI Taxonomy" id="54092"/>
    <lineage>
        <taxon>Eukaryota</taxon>
        <taxon>Fungi</taxon>
        <taxon>Dikarya</taxon>
        <taxon>Ascomycota</taxon>
        <taxon>Saccharomycotina</taxon>
        <taxon>Lipomycetes</taxon>
        <taxon>Lipomycetales</taxon>
        <taxon>Lipomycetaceae</taxon>
        <taxon>Lipomyces</taxon>
    </lineage>
</organism>
<reference evidence="3" key="1">
    <citation type="submission" date="2023-03" db="EMBL/GenBank/DDBJ databases">
        <title>Near-Complete genome sequence of Lipomyces tetrasporous NRRL Y-64009, an oleaginous yeast capable of growing on lignocellulosic hydrolysates.</title>
        <authorList>
            <consortium name="Lawrence Berkeley National Laboratory"/>
            <person name="Jagtap S.S."/>
            <person name="Liu J.-J."/>
            <person name="Walukiewicz H.E."/>
            <person name="Pangilinan J."/>
            <person name="Lipzen A."/>
            <person name="Ahrendt S."/>
            <person name="Koriabine M."/>
            <person name="Cobaugh K."/>
            <person name="Salamov A."/>
            <person name="Yoshinaga Y."/>
            <person name="Ng V."/>
            <person name="Daum C."/>
            <person name="Grigoriev I.V."/>
            <person name="Slininger P.J."/>
            <person name="Dien B.S."/>
            <person name="Jin Y.-S."/>
            <person name="Rao C.V."/>
        </authorList>
    </citation>
    <scope>NUCLEOTIDE SEQUENCE</scope>
    <source>
        <strain evidence="3">NRRL Y-64009</strain>
    </source>
</reference>
<feature type="compositionally biased region" description="Basic residues" evidence="2">
    <location>
        <begin position="1"/>
        <end position="13"/>
    </location>
</feature>
<feature type="region of interest" description="Disordered" evidence="2">
    <location>
        <begin position="292"/>
        <end position="317"/>
    </location>
</feature>
<proteinExistence type="predicted"/>